<protein>
    <submittedName>
        <fullName evidence="2">Uncharacterized protein</fullName>
    </submittedName>
</protein>
<name>A0AAD6SBN9_9AGAR</name>
<feature type="compositionally biased region" description="Acidic residues" evidence="1">
    <location>
        <begin position="256"/>
        <end position="292"/>
    </location>
</feature>
<keyword evidence="3" id="KW-1185">Reference proteome</keyword>
<feature type="region of interest" description="Disordered" evidence="1">
    <location>
        <begin position="175"/>
        <end position="224"/>
    </location>
</feature>
<evidence type="ECO:0000313" key="2">
    <source>
        <dbReference type="EMBL" id="KAJ7024018.1"/>
    </source>
</evidence>
<reference evidence="2" key="1">
    <citation type="submission" date="2023-03" db="EMBL/GenBank/DDBJ databases">
        <title>Massive genome expansion in bonnet fungi (Mycena s.s.) driven by repeated elements and novel gene families across ecological guilds.</title>
        <authorList>
            <consortium name="Lawrence Berkeley National Laboratory"/>
            <person name="Harder C.B."/>
            <person name="Miyauchi S."/>
            <person name="Viragh M."/>
            <person name="Kuo A."/>
            <person name="Thoen E."/>
            <person name="Andreopoulos B."/>
            <person name="Lu D."/>
            <person name="Skrede I."/>
            <person name="Drula E."/>
            <person name="Henrissat B."/>
            <person name="Morin E."/>
            <person name="Kohler A."/>
            <person name="Barry K."/>
            <person name="LaButti K."/>
            <person name="Morin E."/>
            <person name="Salamov A."/>
            <person name="Lipzen A."/>
            <person name="Mereny Z."/>
            <person name="Hegedus B."/>
            <person name="Baldrian P."/>
            <person name="Stursova M."/>
            <person name="Weitz H."/>
            <person name="Taylor A."/>
            <person name="Grigoriev I.V."/>
            <person name="Nagy L.G."/>
            <person name="Martin F."/>
            <person name="Kauserud H."/>
        </authorList>
    </citation>
    <scope>NUCLEOTIDE SEQUENCE</scope>
    <source>
        <strain evidence="2">CBHHK200</strain>
    </source>
</reference>
<feature type="region of interest" description="Disordered" evidence="1">
    <location>
        <begin position="246"/>
        <end position="292"/>
    </location>
</feature>
<dbReference type="AlphaFoldDB" id="A0AAD6SBN9"/>
<gene>
    <name evidence="2" type="ORF">C8F04DRAFT_1270814</name>
</gene>
<dbReference type="Proteomes" id="UP001218188">
    <property type="component" value="Unassembled WGS sequence"/>
</dbReference>
<accession>A0AAD6SBN9</accession>
<dbReference type="EMBL" id="JARJCM010000177">
    <property type="protein sequence ID" value="KAJ7024018.1"/>
    <property type="molecule type" value="Genomic_DNA"/>
</dbReference>
<evidence type="ECO:0000256" key="1">
    <source>
        <dbReference type="SAM" id="MobiDB-lite"/>
    </source>
</evidence>
<proteinExistence type="predicted"/>
<comment type="caution">
    <text evidence="2">The sequence shown here is derived from an EMBL/GenBank/DDBJ whole genome shotgun (WGS) entry which is preliminary data.</text>
</comment>
<organism evidence="2 3">
    <name type="scientific">Mycena alexandri</name>
    <dbReference type="NCBI Taxonomy" id="1745969"/>
    <lineage>
        <taxon>Eukaryota</taxon>
        <taxon>Fungi</taxon>
        <taxon>Dikarya</taxon>
        <taxon>Basidiomycota</taxon>
        <taxon>Agaricomycotina</taxon>
        <taxon>Agaricomycetes</taxon>
        <taxon>Agaricomycetidae</taxon>
        <taxon>Agaricales</taxon>
        <taxon>Marasmiineae</taxon>
        <taxon>Mycenaceae</taxon>
        <taxon>Mycena</taxon>
    </lineage>
</organism>
<evidence type="ECO:0000313" key="3">
    <source>
        <dbReference type="Proteomes" id="UP001218188"/>
    </source>
</evidence>
<sequence length="292" mass="32487">MNALLAPGFLRCPQLILTIVGRISDILLGTIDSVVLVVLEVFQVLSVRDDRMGMPVLVRRDSETIFSILPAKNIQFNINVQHDCYSAKCEATGIRLQMQERGESDQIENYIVHNPLERYFINSHAFHNAHLLHATLPRDLIAPIPLFQDRQQTHFDLATTLWATLETRREKLKATAALKPKKRKAAGDQETNNCPSKHRKKALAAPTESSAGPTAIAEPAAPTPAATSEVELMVSNRLKRTIVQTSRALAAKETSDANEEEEEEEDKDEEVPGEVSDDDSDLYQGSDDDYSD</sequence>
<feature type="compositionally biased region" description="Low complexity" evidence="1">
    <location>
        <begin position="211"/>
        <end position="224"/>
    </location>
</feature>